<reference evidence="5 6" key="1">
    <citation type="submission" date="2018-08" db="EMBL/GenBank/DDBJ databases">
        <title>Jishengella sp. nov., isolated from a root of Azadirachta indica A. Juss. var. siamensis Valenton.</title>
        <authorList>
            <person name="Kuncharoen N."/>
            <person name="Tanasupawat S."/>
            <person name="Kudo T."/>
            <person name="Ohkuma M."/>
        </authorList>
    </citation>
    <scope>NUCLEOTIDE SEQUENCE [LARGE SCALE GENOMIC DNA]</scope>
    <source>
        <strain evidence="5 6">AZ1-13</strain>
    </source>
</reference>
<dbReference type="GO" id="GO:0016740">
    <property type="term" value="F:transferase activity"/>
    <property type="evidence" value="ECO:0007669"/>
    <property type="project" value="InterPro"/>
</dbReference>
<feature type="transmembrane region" description="Helical" evidence="2">
    <location>
        <begin position="418"/>
        <end position="443"/>
    </location>
</feature>
<dbReference type="EMBL" id="QXEC01000037">
    <property type="protein sequence ID" value="RIV32597.1"/>
    <property type="molecule type" value="Genomic_DNA"/>
</dbReference>
<keyword evidence="2" id="KW-0812">Transmembrane</keyword>
<feature type="transmembrane region" description="Helical" evidence="2">
    <location>
        <begin position="229"/>
        <end position="249"/>
    </location>
</feature>
<accession>A0A418MNH5</accession>
<organism evidence="5 6">
    <name type="scientific">Micromonospora radicis</name>
    <dbReference type="NCBI Taxonomy" id="1894971"/>
    <lineage>
        <taxon>Bacteria</taxon>
        <taxon>Bacillati</taxon>
        <taxon>Actinomycetota</taxon>
        <taxon>Actinomycetes</taxon>
        <taxon>Micromonosporales</taxon>
        <taxon>Micromonosporaceae</taxon>
        <taxon>Micromonospora</taxon>
    </lineage>
</organism>
<feature type="transmembrane region" description="Helical" evidence="2">
    <location>
        <begin position="1304"/>
        <end position="1328"/>
    </location>
</feature>
<feature type="transmembrane region" description="Helical" evidence="2">
    <location>
        <begin position="379"/>
        <end position="397"/>
    </location>
</feature>
<dbReference type="OrthoDB" id="5242711at2"/>
<feature type="transmembrane region" description="Helical" evidence="2">
    <location>
        <begin position="1265"/>
        <end position="1283"/>
    </location>
</feature>
<feature type="transmembrane region" description="Helical" evidence="2">
    <location>
        <begin position="151"/>
        <end position="173"/>
    </location>
</feature>
<feature type="compositionally biased region" description="Basic and acidic residues" evidence="1">
    <location>
        <begin position="1620"/>
        <end position="1634"/>
    </location>
</feature>
<evidence type="ECO:0000259" key="3">
    <source>
        <dbReference type="Pfam" id="PF11847"/>
    </source>
</evidence>
<feature type="transmembrane region" description="Helical" evidence="2">
    <location>
        <begin position="193"/>
        <end position="217"/>
    </location>
</feature>
<feature type="transmembrane region" description="Helical" evidence="2">
    <location>
        <begin position="111"/>
        <end position="130"/>
    </location>
</feature>
<evidence type="ECO:0000313" key="5">
    <source>
        <dbReference type="EMBL" id="RIV32597.1"/>
    </source>
</evidence>
<feature type="transmembrane region" description="Helical" evidence="2">
    <location>
        <begin position="83"/>
        <end position="105"/>
    </location>
</feature>
<feature type="compositionally biased region" description="Basic and acidic residues" evidence="1">
    <location>
        <begin position="1667"/>
        <end position="1681"/>
    </location>
</feature>
<feature type="compositionally biased region" description="Polar residues" evidence="1">
    <location>
        <begin position="1701"/>
        <end position="1712"/>
    </location>
</feature>
<gene>
    <name evidence="5" type="ORF">D2L64_24990</name>
</gene>
<feature type="compositionally biased region" description="Gly residues" evidence="1">
    <location>
        <begin position="1580"/>
        <end position="1597"/>
    </location>
</feature>
<feature type="transmembrane region" description="Helical" evidence="2">
    <location>
        <begin position="332"/>
        <end position="359"/>
    </location>
</feature>
<feature type="compositionally biased region" description="Basic and acidic residues" evidence="1">
    <location>
        <begin position="1532"/>
        <end position="1560"/>
    </location>
</feature>
<keyword evidence="6" id="KW-1185">Reference proteome</keyword>
<proteinExistence type="predicted"/>
<evidence type="ECO:0000313" key="6">
    <source>
        <dbReference type="Proteomes" id="UP000283832"/>
    </source>
</evidence>
<feature type="domain" description="Alpha-(1-&gt;3)-arabinofuranosyltransferase N-terminal GT-C" evidence="3">
    <location>
        <begin position="37"/>
        <end position="696"/>
    </location>
</feature>
<dbReference type="Pfam" id="PF24607">
    <property type="entry name" value="CBM_AftD"/>
    <property type="match status" value="2"/>
</dbReference>
<comment type="caution">
    <text evidence="5">The sequence shown here is derived from an EMBL/GenBank/DDBJ whole genome shotgun (WGS) entry which is preliminary data.</text>
</comment>
<protein>
    <submittedName>
        <fullName evidence="5">DUF3367 domain-containing protein</fullName>
    </submittedName>
</protein>
<evidence type="ECO:0000259" key="4">
    <source>
        <dbReference type="Pfam" id="PF24607"/>
    </source>
</evidence>
<dbReference type="Proteomes" id="UP000283832">
    <property type="component" value="Unassembled WGS sequence"/>
</dbReference>
<evidence type="ECO:0000256" key="2">
    <source>
        <dbReference type="SAM" id="Phobius"/>
    </source>
</evidence>
<feature type="domain" description="Arabinofuranosyltransferase D third carbohydrate binding module" evidence="4">
    <location>
        <begin position="956"/>
        <end position="1086"/>
    </location>
</feature>
<feature type="compositionally biased region" description="Basic and acidic residues" evidence="1">
    <location>
        <begin position="1440"/>
        <end position="1460"/>
    </location>
</feature>
<keyword evidence="2" id="KW-0472">Membrane</keyword>
<feature type="transmembrane region" description="Helical" evidence="2">
    <location>
        <begin position="299"/>
        <end position="320"/>
    </location>
</feature>
<feature type="compositionally biased region" description="Basic and acidic residues" evidence="1">
    <location>
        <begin position="1470"/>
        <end position="1499"/>
    </location>
</feature>
<dbReference type="Pfam" id="PF11847">
    <property type="entry name" value="GT-C_AftD"/>
    <property type="match status" value="1"/>
</dbReference>
<dbReference type="InterPro" id="IPR056997">
    <property type="entry name" value="CBM_AftD"/>
</dbReference>
<name>A0A418MNH5_9ACTN</name>
<evidence type="ECO:0000256" key="1">
    <source>
        <dbReference type="SAM" id="MobiDB-lite"/>
    </source>
</evidence>
<sequence>MLTTWPTVRRERRTPPVAVQSAVWRMREVLVCLALTGFCVTQDPGLLVADTKLDMAVDPGAFLARATELWTAGWQFGSLQNQAIGYFFPMGPFFLLGEAVGLPMWFVQRLWMAALLCTAFLGVVRLARALDLGGPASRVIGGLIFALSPRALSLVGTVSLELLPYCVAPWVVLPLVRGAAGGSLRRAAALSGLAVVCMGGANGAATASAVLPALLYVLTRPPRRRWRLFAWWTAAMVAATCWWLVPLLLMQQYGFPFLPYTESAAVTTAVTDLGTTLRGASHWLGYLAVDGVPWWRSGWALATAPWLAVVTGFIACVGLAGLARRDLPERRFLVVGALVGLLILTAGNMSNGGALFAATVREALDGPLAALRNLHKFDVVLRMPLALAAAHLLHGAARISAVRRFARPVEMAPRRAALGVTAVALVAVAGGAGTAGLAAGGGYPALPEHWRQAAGWLDRHAGHGSTLLVPGSNFAEYDWGRPMDEPLQPLLKSRWAVRSLVPAGSVGNARLLSAIDERLASGVVSPGLADVLGRLGVRYLVVRNDLRPPVGARAWPVLVHRTLDSAPGLTRVAHFGPIVGREPDLGSAWDYGLHRPYPAVEIYRVDRPAPRAVVVDAAEPLDLVGAPETLLDLADAGILGDRPVIIDGDAGVRDRTRVRTVLADSLRSREVDFGLVRGNVSRTFGHDDRPRQSRAAHDLFDPAWESSLTWAGYTGVADVRASSSAADVAGPAGLRDPSATPFAAVDGDSGTAWLSDGADKPVGQWLEVRFPRQIRPQSVELQVVHEELIAEPVTRVRVSTAGGSRVHQVTGAGAAPVRLALPAGATDWLRVTVDAVAELDVPGRRAGIRELRIADVTPVRYLRLPAPADPSGAPDAVALARRSGDRSACTTAGDHYLCSPELTRHGEETGLLPRRFESPAAFTADLTGLARAVPATALAEYDEVVGEPDVVTSSTWFADPVASSRSLRDGDDGTAWWADPDDPQPTLELRWDKKRKVGWVRLRFSAGLVAAPPLTVRVTGDDGIREAKVGLDGVARFAPLRTRNLVVAVTSTVPRVNRSTALFEPWPLPLGISEIDVEGAQAEPPPDLDRTVTLPCGAGPTIVVNGRQVPTTAVGTLRDLRDLRPLRYRACAAEPDDDGTGSGRVVLRRGTNEVSAAADRFVVDSVILANRTLANSATGRAGGEPVPRALAVLDWDDRQRSLSIGPGADTYLIVTENANPGWTATLDGVALFPARIDGWKQAWFVPAGTAGRIELVFEPGAHYQLVLRVAGVLLLVLVVAAVVPARRDRPAYPVIATTMPTAPLLAVGVPVLLGGLAGLGSALLVVVLNRRRAPAPVWVWLPGSIGLMGEAARRWWLPPPVAELLVLVPTVLLLVAVAALVLRGRRVPGRYEKRRPSRLSGWLRRPVGRARRFRRAGQRPALDTAVQQPDRAFDEVVAGGRDRDGERQGDRQQAPERAVEPGEAEQPESGFEHEEVPQEDPVRDPAEEPDRRLTEEPAREPVGPRPDERGDQAPGDEEEEQVLGENLGPGGRFERPGTSDRGAGDPEQHGRDGPGRRGGEGEGTQPARKEVPQLVATVGGLDGGGVDGAEEGGGSGAVGPADQHRQHDTGTEPVEMGGQPERRDVLERRVRRVDVPVPEQADQDDADAEGQLTPGSRPGGSAAEAPAEQRDERQEETERGPGGEAPGVFHPDRQPQRLVNLHQQQRNGPVRR</sequence>
<keyword evidence="2" id="KW-1133">Transmembrane helix</keyword>
<feature type="domain" description="Arabinofuranosyltransferase D third carbohydrate binding module" evidence="4">
    <location>
        <begin position="727"/>
        <end position="838"/>
    </location>
</feature>
<feature type="transmembrane region" description="Helical" evidence="2">
    <location>
        <begin position="1364"/>
        <end position="1384"/>
    </location>
</feature>
<dbReference type="InterPro" id="IPR021798">
    <property type="entry name" value="AftD_N"/>
</dbReference>
<feature type="region of interest" description="Disordered" evidence="1">
    <location>
        <begin position="1413"/>
        <end position="1432"/>
    </location>
</feature>
<feature type="region of interest" description="Disordered" evidence="1">
    <location>
        <begin position="1439"/>
        <end position="1712"/>
    </location>
</feature>